<feature type="compositionally biased region" description="Pro residues" evidence="1">
    <location>
        <begin position="373"/>
        <end position="382"/>
    </location>
</feature>
<proteinExistence type="predicted"/>
<gene>
    <name evidence="2" type="ORF">SRS1_10163</name>
</gene>
<dbReference type="EMBL" id="LT795054">
    <property type="protein sequence ID" value="SJX60526.1"/>
    <property type="molecule type" value="Genomic_DNA"/>
</dbReference>
<feature type="compositionally biased region" description="Basic and acidic residues" evidence="1">
    <location>
        <begin position="336"/>
        <end position="346"/>
    </location>
</feature>
<evidence type="ECO:0000313" key="3">
    <source>
        <dbReference type="Proteomes" id="UP000239563"/>
    </source>
</evidence>
<evidence type="ECO:0000256" key="1">
    <source>
        <dbReference type="SAM" id="MobiDB-lite"/>
    </source>
</evidence>
<accession>A0A2N8U624</accession>
<evidence type="ECO:0008006" key="4">
    <source>
        <dbReference type="Google" id="ProtNLM"/>
    </source>
</evidence>
<evidence type="ECO:0000313" key="2">
    <source>
        <dbReference type="EMBL" id="SJX60526.1"/>
    </source>
</evidence>
<dbReference type="Proteomes" id="UP000239563">
    <property type="component" value="Chromosome I"/>
</dbReference>
<name>A0A2N8U624_9BASI</name>
<reference evidence="2 3" key="1">
    <citation type="submission" date="2017-02" db="EMBL/GenBank/DDBJ databases">
        <authorList>
            <person name="Peterson S.W."/>
        </authorList>
    </citation>
    <scope>NUCLEOTIDE SEQUENCE [LARGE SCALE GENOMIC DNA]</scope>
    <source>
        <strain evidence="2 3">SRS1_H2-8</strain>
    </source>
</reference>
<organism evidence="2 3">
    <name type="scientific">Sporisorium reilianum f. sp. reilianum</name>
    <dbReference type="NCBI Taxonomy" id="72559"/>
    <lineage>
        <taxon>Eukaryota</taxon>
        <taxon>Fungi</taxon>
        <taxon>Dikarya</taxon>
        <taxon>Basidiomycota</taxon>
        <taxon>Ustilaginomycotina</taxon>
        <taxon>Ustilaginomycetes</taxon>
        <taxon>Ustilaginales</taxon>
        <taxon>Ustilaginaceae</taxon>
        <taxon>Sporisorium</taxon>
    </lineage>
</organism>
<dbReference type="AlphaFoldDB" id="A0A2N8U624"/>
<protein>
    <recommendedName>
        <fullName evidence="4">F-box domain-containing protein</fullName>
    </recommendedName>
</protein>
<feature type="compositionally biased region" description="Polar residues" evidence="1">
    <location>
        <begin position="347"/>
        <end position="360"/>
    </location>
</feature>
<feature type="region of interest" description="Disordered" evidence="1">
    <location>
        <begin position="325"/>
        <end position="387"/>
    </location>
</feature>
<sequence length="529" mass="57524">MSSPPSQPSIADAARLMDSLSLAQGSRCAPAMSSTARVAPRSISHVSDVLDHGPARVGLDSNPFSRTISDNGIAPPTNPCNANTDQRRIPSLPAEIIFQIATHLVSSSQAPLHCGTDVRPASFACKHSFPPYAPLSPASADLHALLTLSSATKSFRHTLVPLVWHTVVIRTPQHLPRLAALLQSYDTLCVRSTSPQQRRRSSFAEAPGLRHPLPHIRSIVVAIPDKYMDVDQTYLLALLRAMHLAHMRQLEHVSWSAEAVPNPAIWPLLGPSLKSLELDGRTFYQGHRGMAGLERLESLTMVGYESTLLPSGVVEVFRAQSVGDAVEGEVSEVPEGAEREERRDRGQSVSPLVELQTSAAASPRQARHLYLDPQPPPSPWPSPTTTTRTRLTHLSLSTSKTSLLHQSPLTATRAFAGLTHLDIFPITPEPPLARALLSAAATLTHLRLVLDISGAFANYDRLWADLTGRMPVLEWLEVDPMPQQNTAPSFWGFVEQARGLRWINGRSVDGFPPCFGAFDPGHPSGALPF</sequence>